<dbReference type="Gene3D" id="3.80.10.10">
    <property type="entry name" value="Ribonuclease Inhibitor"/>
    <property type="match status" value="1"/>
</dbReference>
<protein>
    <submittedName>
        <fullName evidence="3">Uncharacterized protein</fullName>
    </submittedName>
</protein>
<gene>
    <name evidence="3" type="ORF">HYH03_010139</name>
</gene>
<feature type="region of interest" description="Disordered" evidence="2">
    <location>
        <begin position="434"/>
        <end position="453"/>
    </location>
</feature>
<dbReference type="AlphaFoldDB" id="A0A835Y015"/>
<feature type="region of interest" description="Disordered" evidence="2">
    <location>
        <begin position="292"/>
        <end position="311"/>
    </location>
</feature>
<dbReference type="GO" id="GO:0005930">
    <property type="term" value="C:axoneme"/>
    <property type="evidence" value="ECO:0007669"/>
    <property type="project" value="UniProtKB-SubCell"/>
</dbReference>
<sequence>MPHRRGHPALPDICLLPFVRAPADACARLRELIIRCGHWEDVISGAALAGLLPRLPLLRTLRLAGSPDMCPTASVLAATAFSALPHLTHLHLDCYDWMELVPADVAARLTTLDVVCASPASEQAVTNAPRTVSRMASLRHLTLDFGGYGGHWWPVEFRNLLEELPATLERLVVAPVEVYQEVDNYCMATCSLEGGKLSEITLTENCCAYGAKDQVTLRHLASLLDCVLGPRVHRRVQAVGAARLRRLDLRGPLDLPRKVADSDVDIKELLSRVDEVSLAKLVCPYGIAETGMYDRHGTDNESDEGSDDDDDFDLMERVLEAVRLFGVPEELQWKSRVSGTVRLRPPSSGPSSGPQPPGGGARSTPRRTLPPPPAEVPLTQLVDRALGRMVRASTGPSAAEQATTVLLRGAFVEGLLGSGDAAVREWVERLASAVASEQPAAGGPRGRGRGRGPSREHRLCWYEALPSAKALVIACSSAAAAYWACAKAHRILHDAVGVNIGAWELLWTPLPLDRALLQTLQALWDGEEEGEEHGTGAGEDAGAVPGARKQTGEPGNTDSEAEGAEGAAQGTGSGLVVVGGAPNGAGAPASSVSAEGRCGGVGDDSRSEFGIARLQWLLETWEALGDLPDPVYLSK</sequence>
<dbReference type="Proteomes" id="UP000612055">
    <property type="component" value="Unassembled WGS sequence"/>
</dbReference>
<feature type="region of interest" description="Disordered" evidence="2">
    <location>
        <begin position="336"/>
        <end position="376"/>
    </location>
</feature>
<dbReference type="EMBL" id="JAEHOE010000052">
    <property type="protein sequence ID" value="KAG2491571.1"/>
    <property type="molecule type" value="Genomic_DNA"/>
</dbReference>
<comment type="caution">
    <text evidence="3">The sequence shown here is derived from an EMBL/GenBank/DDBJ whole genome shotgun (WGS) entry which is preliminary data.</text>
</comment>
<feature type="compositionally biased region" description="Acidic residues" evidence="2">
    <location>
        <begin position="300"/>
        <end position="311"/>
    </location>
</feature>
<keyword evidence="4" id="KW-1185">Reference proteome</keyword>
<evidence type="ECO:0000313" key="3">
    <source>
        <dbReference type="EMBL" id="KAG2491571.1"/>
    </source>
</evidence>
<evidence type="ECO:0000256" key="2">
    <source>
        <dbReference type="SAM" id="MobiDB-lite"/>
    </source>
</evidence>
<organism evidence="3 4">
    <name type="scientific">Edaphochlamys debaryana</name>
    <dbReference type="NCBI Taxonomy" id="47281"/>
    <lineage>
        <taxon>Eukaryota</taxon>
        <taxon>Viridiplantae</taxon>
        <taxon>Chlorophyta</taxon>
        <taxon>core chlorophytes</taxon>
        <taxon>Chlorophyceae</taxon>
        <taxon>CS clade</taxon>
        <taxon>Chlamydomonadales</taxon>
        <taxon>Chlamydomonadales incertae sedis</taxon>
        <taxon>Edaphochlamys</taxon>
    </lineage>
</organism>
<proteinExistence type="predicted"/>
<evidence type="ECO:0000313" key="4">
    <source>
        <dbReference type="Proteomes" id="UP000612055"/>
    </source>
</evidence>
<evidence type="ECO:0000256" key="1">
    <source>
        <dbReference type="ARBA" id="ARBA00004430"/>
    </source>
</evidence>
<dbReference type="InterPro" id="IPR032675">
    <property type="entry name" value="LRR_dom_sf"/>
</dbReference>
<name>A0A835Y015_9CHLO</name>
<dbReference type="SUPFAM" id="SSF52047">
    <property type="entry name" value="RNI-like"/>
    <property type="match status" value="1"/>
</dbReference>
<reference evidence="3" key="1">
    <citation type="journal article" date="2020" name="bioRxiv">
        <title>Comparative genomics of Chlamydomonas.</title>
        <authorList>
            <person name="Craig R.J."/>
            <person name="Hasan A.R."/>
            <person name="Ness R.W."/>
            <person name="Keightley P.D."/>
        </authorList>
    </citation>
    <scope>NUCLEOTIDE SEQUENCE</scope>
    <source>
        <strain evidence="3">CCAP 11/70</strain>
    </source>
</reference>
<accession>A0A835Y015</accession>
<feature type="compositionally biased region" description="Low complexity" evidence="2">
    <location>
        <begin position="564"/>
        <end position="579"/>
    </location>
</feature>
<feature type="region of interest" description="Disordered" evidence="2">
    <location>
        <begin position="527"/>
        <end position="579"/>
    </location>
</feature>
<comment type="subcellular location">
    <subcellularLocation>
        <location evidence="1">Cytoplasm</location>
        <location evidence="1">Cytoskeleton</location>
        <location evidence="1">Cilium axoneme</location>
    </subcellularLocation>
</comment>